<name>A0A455VET0_9GAMM</name>
<protein>
    <submittedName>
        <fullName evidence="2">Uncharacterized protein</fullName>
    </submittedName>
</protein>
<evidence type="ECO:0000313" key="2">
    <source>
        <dbReference type="EMBL" id="BBI91647.1"/>
    </source>
</evidence>
<organism evidence="2 3">
    <name type="scientific">Serratia symbiotica</name>
    <dbReference type="NCBI Taxonomy" id="138074"/>
    <lineage>
        <taxon>Bacteria</taxon>
        <taxon>Pseudomonadati</taxon>
        <taxon>Pseudomonadota</taxon>
        <taxon>Gammaproteobacteria</taxon>
        <taxon>Enterobacterales</taxon>
        <taxon>Yersiniaceae</taxon>
        <taxon>Serratia</taxon>
    </lineage>
</organism>
<proteinExistence type="predicted"/>
<reference evidence="2 3" key="1">
    <citation type="submission" date="2019-03" db="EMBL/GenBank/DDBJ databases">
        <title>The genome sequence of Candidatus Serratia symbiotica strain IS.</title>
        <authorList>
            <person name="Nikoh N."/>
            <person name="Koga R."/>
            <person name="Oshima K."/>
            <person name="Hattori M."/>
            <person name="Fukatsu T."/>
        </authorList>
    </citation>
    <scope>NUCLEOTIDE SEQUENCE [LARGE SCALE GENOMIC DNA]</scope>
    <source>
        <strain evidence="2 3">IS</strain>
    </source>
</reference>
<feature type="region of interest" description="Disordered" evidence="1">
    <location>
        <begin position="1"/>
        <end position="52"/>
    </location>
</feature>
<accession>A0A455VET0</accession>
<evidence type="ECO:0000256" key="1">
    <source>
        <dbReference type="SAM" id="MobiDB-lite"/>
    </source>
</evidence>
<gene>
    <name evidence="2" type="ORF">SSYIS1_09210</name>
</gene>
<dbReference type="EMBL" id="AP019531">
    <property type="protein sequence ID" value="BBI91647.1"/>
    <property type="molecule type" value="Genomic_DNA"/>
</dbReference>
<evidence type="ECO:0000313" key="3">
    <source>
        <dbReference type="Proteomes" id="UP000324392"/>
    </source>
</evidence>
<dbReference type="AlphaFoldDB" id="A0A455VET0"/>
<dbReference type="Proteomes" id="UP000324392">
    <property type="component" value="Chromosome"/>
</dbReference>
<sequence length="52" mass="6125">MPPDDKRKMFSSYTNYFGDGAENPLIDEGGQRNRQGMTNRRKTTYDPQWKQP</sequence>